<evidence type="ECO:0000313" key="1">
    <source>
        <dbReference type="EMBL" id="KAJ8985089.1"/>
    </source>
</evidence>
<sequence length="87" mass="10075">MVYEGPPVVAKVKKELAELLTKDGFKKYIRSCWQIHEMISTIYFFAISEEMVILILYDWRITSSFTNALSFGKNGKIALRISYGIDF</sequence>
<proteinExistence type="predicted"/>
<evidence type="ECO:0000313" key="2">
    <source>
        <dbReference type="Proteomes" id="UP001162164"/>
    </source>
</evidence>
<comment type="caution">
    <text evidence="1">The sequence shown here is derived from an EMBL/GenBank/DDBJ whole genome shotgun (WGS) entry which is preliminary data.</text>
</comment>
<reference evidence="1" key="1">
    <citation type="journal article" date="2023" name="Insect Mol. Biol.">
        <title>Genome sequencing provides insights into the evolution of gene families encoding plant cell wall-degrading enzymes in longhorned beetles.</title>
        <authorList>
            <person name="Shin N.R."/>
            <person name="Okamura Y."/>
            <person name="Kirsch R."/>
            <person name="Pauchet Y."/>
        </authorList>
    </citation>
    <scope>NUCLEOTIDE SEQUENCE</scope>
    <source>
        <strain evidence="1">MMC_N1</strain>
    </source>
</reference>
<gene>
    <name evidence="1" type="ORF">NQ317_019774</name>
</gene>
<accession>A0ABQ9K5E7</accession>
<dbReference type="EMBL" id="JAPWTJ010000020">
    <property type="protein sequence ID" value="KAJ8985089.1"/>
    <property type="molecule type" value="Genomic_DNA"/>
</dbReference>
<name>A0ABQ9K5E7_9CUCU</name>
<feature type="non-terminal residue" evidence="1">
    <location>
        <position position="87"/>
    </location>
</feature>
<protein>
    <submittedName>
        <fullName evidence="1">Uncharacterized protein</fullName>
    </submittedName>
</protein>
<organism evidence="1 2">
    <name type="scientific">Molorchus minor</name>
    <dbReference type="NCBI Taxonomy" id="1323400"/>
    <lineage>
        <taxon>Eukaryota</taxon>
        <taxon>Metazoa</taxon>
        <taxon>Ecdysozoa</taxon>
        <taxon>Arthropoda</taxon>
        <taxon>Hexapoda</taxon>
        <taxon>Insecta</taxon>
        <taxon>Pterygota</taxon>
        <taxon>Neoptera</taxon>
        <taxon>Endopterygota</taxon>
        <taxon>Coleoptera</taxon>
        <taxon>Polyphaga</taxon>
        <taxon>Cucujiformia</taxon>
        <taxon>Chrysomeloidea</taxon>
        <taxon>Cerambycidae</taxon>
        <taxon>Lamiinae</taxon>
        <taxon>Monochamini</taxon>
        <taxon>Molorchus</taxon>
    </lineage>
</organism>
<keyword evidence="2" id="KW-1185">Reference proteome</keyword>
<dbReference type="Proteomes" id="UP001162164">
    <property type="component" value="Unassembled WGS sequence"/>
</dbReference>